<organism evidence="1 2">
    <name type="scientific">Rozella allomycis (strain CSF55)</name>
    <dbReference type="NCBI Taxonomy" id="988480"/>
    <lineage>
        <taxon>Eukaryota</taxon>
        <taxon>Fungi</taxon>
        <taxon>Fungi incertae sedis</taxon>
        <taxon>Cryptomycota</taxon>
        <taxon>Cryptomycota incertae sedis</taxon>
        <taxon>Rozella</taxon>
    </lineage>
</organism>
<proteinExistence type="predicted"/>
<name>A0A4P9YDP8_ROZAC</name>
<evidence type="ECO:0000313" key="2">
    <source>
        <dbReference type="Proteomes" id="UP000281549"/>
    </source>
</evidence>
<gene>
    <name evidence="1" type="ORF">ROZALSC1DRAFT_24201</name>
</gene>
<accession>A0A4P9YDP8</accession>
<dbReference type="Proteomes" id="UP000281549">
    <property type="component" value="Unassembled WGS sequence"/>
</dbReference>
<reference evidence="2" key="1">
    <citation type="journal article" date="2018" name="Nat. Microbiol.">
        <title>Leveraging single-cell genomics to expand the fungal tree of life.</title>
        <authorList>
            <person name="Ahrendt S.R."/>
            <person name="Quandt C.A."/>
            <person name="Ciobanu D."/>
            <person name="Clum A."/>
            <person name="Salamov A."/>
            <person name="Andreopoulos B."/>
            <person name="Cheng J.F."/>
            <person name="Woyke T."/>
            <person name="Pelin A."/>
            <person name="Henrissat B."/>
            <person name="Reynolds N.K."/>
            <person name="Benny G.L."/>
            <person name="Smith M.E."/>
            <person name="James T.Y."/>
            <person name="Grigoriev I.V."/>
        </authorList>
    </citation>
    <scope>NUCLEOTIDE SEQUENCE [LARGE SCALE GENOMIC DNA]</scope>
    <source>
        <strain evidence="2">CSF55</strain>
    </source>
</reference>
<evidence type="ECO:0000313" key="1">
    <source>
        <dbReference type="EMBL" id="RKP17436.1"/>
    </source>
</evidence>
<dbReference type="EMBL" id="ML005841">
    <property type="protein sequence ID" value="RKP17436.1"/>
    <property type="molecule type" value="Genomic_DNA"/>
</dbReference>
<protein>
    <submittedName>
        <fullName evidence="1">Uncharacterized protein</fullName>
    </submittedName>
</protein>
<dbReference type="AlphaFoldDB" id="A0A4P9YDP8"/>
<sequence length="190" mass="22031">MNYIAHIQGISVEMKIQRIKIYELEISMGHYRGLWKKSYQITMETNLIKRTQTLNKPRFITGSLIVYWFNLTERHFIFSKISYPDGEHSAAEISELSGPIIHNINSGNAHHDALFNAEYLSSLGKRGLTHVGIQLKCSSNNLSTNNVLNQMLIRKHQMEELDLLLWIYLNAYRESAPSNENIDLLIKQKR</sequence>